<keyword evidence="5" id="KW-1133">Transmembrane helix</keyword>
<keyword evidence="6" id="KW-1185">Reference proteome</keyword>
<accession>A0A914BX03</accession>
<keyword evidence="5" id="KW-0812">Transmembrane</keyword>
<dbReference type="PANTHER" id="PTHR15367">
    <property type="entry name" value="DNA-DIRECTED RNA POLYMERASE III"/>
    <property type="match status" value="1"/>
</dbReference>
<feature type="region of interest" description="Disordered" evidence="4">
    <location>
        <begin position="131"/>
        <end position="177"/>
    </location>
</feature>
<reference evidence="7" key="1">
    <citation type="submission" date="2022-11" db="UniProtKB">
        <authorList>
            <consortium name="WormBaseParasite"/>
        </authorList>
    </citation>
    <scope>IDENTIFICATION</scope>
</reference>
<evidence type="ECO:0000313" key="6">
    <source>
        <dbReference type="Proteomes" id="UP000887540"/>
    </source>
</evidence>
<dbReference type="GO" id="GO:0006383">
    <property type="term" value="P:transcription by RNA polymerase III"/>
    <property type="evidence" value="ECO:0007669"/>
    <property type="project" value="InterPro"/>
</dbReference>
<dbReference type="AlphaFoldDB" id="A0A914BX03"/>
<dbReference type="Pfam" id="PF11705">
    <property type="entry name" value="RNA_pol_3_Rpc31"/>
    <property type="match status" value="1"/>
</dbReference>
<evidence type="ECO:0000256" key="1">
    <source>
        <dbReference type="ARBA" id="ARBA00004123"/>
    </source>
</evidence>
<protein>
    <submittedName>
        <fullName evidence="7">DNA-directed RNA polymerase III subunit</fullName>
    </submittedName>
</protein>
<dbReference type="WBParaSite" id="ACRNAN_Path_1190.g4633.t1">
    <property type="protein sequence ID" value="ACRNAN_Path_1190.g4633.t1"/>
    <property type="gene ID" value="ACRNAN_Path_1190.g4633"/>
</dbReference>
<evidence type="ECO:0000256" key="4">
    <source>
        <dbReference type="SAM" id="MobiDB-lite"/>
    </source>
</evidence>
<sequence length="206" mass="24543">MAAYTALKKEPPPLYPVVYYCDIFIIGFFWALTRDPLPLSNAKELEYMVDITHELLQRFHDSPFYLEKEQKRDFRRYTDKYCSTKKDEFEPFWNRIPAELNWKKRSKDTKPAAKKRRTEKLATFTEENLQRLEQAENMDKSKEAVPPEEKDEELEDEQEEHGIVEDDEEAISDEDYLEGENDYVQTYFDAGDDFDADDDNIDEDAY</sequence>
<dbReference type="PANTHER" id="PTHR15367:SF2">
    <property type="entry name" value="DNA-DIRECTED RNA POLYMERASE III SUBUNIT"/>
    <property type="match status" value="1"/>
</dbReference>
<dbReference type="Proteomes" id="UP000887540">
    <property type="component" value="Unplaced"/>
</dbReference>
<evidence type="ECO:0000313" key="7">
    <source>
        <dbReference type="WBParaSite" id="ACRNAN_Path_1190.g4633.t1"/>
    </source>
</evidence>
<proteinExistence type="inferred from homology"/>
<organism evidence="6 7">
    <name type="scientific">Acrobeloides nanus</name>
    <dbReference type="NCBI Taxonomy" id="290746"/>
    <lineage>
        <taxon>Eukaryota</taxon>
        <taxon>Metazoa</taxon>
        <taxon>Ecdysozoa</taxon>
        <taxon>Nematoda</taxon>
        <taxon>Chromadorea</taxon>
        <taxon>Rhabditida</taxon>
        <taxon>Tylenchina</taxon>
        <taxon>Cephalobomorpha</taxon>
        <taxon>Cephaloboidea</taxon>
        <taxon>Cephalobidae</taxon>
        <taxon>Acrobeloides</taxon>
    </lineage>
</organism>
<feature type="compositionally biased region" description="Basic and acidic residues" evidence="4">
    <location>
        <begin position="131"/>
        <end position="148"/>
    </location>
</feature>
<evidence type="ECO:0000256" key="5">
    <source>
        <dbReference type="SAM" id="Phobius"/>
    </source>
</evidence>
<comment type="similarity">
    <text evidence="2">Belongs to the eukaryotic RPC7 RNA polymerase subunit family.</text>
</comment>
<dbReference type="GO" id="GO:0005666">
    <property type="term" value="C:RNA polymerase III complex"/>
    <property type="evidence" value="ECO:0007669"/>
    <property type="project" value="TreeGrafter"/>
</dbReference>
<dbReference type="InterPro" id="IPR024661">
    <property type="entry name" value="RNA_pol_III_Rpc31"/>
</dbReference>
<feature type="transmembrane region" description="Helical" evidence="5">
    <location>
        <begin position="14"/>
        <end position="33"/>
    </location>
</feature>
<name>A0A914BX03_9BILA</name>
<evidence type="ECO:0000256" key="2">
    <source>
        <dbReference type="ARBA" id="ARBA00008352"/>
    </source>
</evidence>
<keyword evidence="3" id="KW-0539">Nucleus</keyword>
<keyword evidence="5" id="KW-0472">Membrane</keyword>
<evidence type="ECO:0000256" key="3">
    <source>
        <dbReference type="ARBA" id="ARBA00023242"/>
    </source>
</evidence>
<feature type="compositionally biased region" description="Acidic residues" evidence="4">
    <location>
        <begin position="149"/>
        <end position="177"/>
    </location>
</feature>
<comment type="subcellular location">
    <subcellularLocation>
        <location evidence="1">Nucleus</location>
    </subcellularLocation>
</comment>